<proteinExistence type="predicted"/>
<keyword evidence="2" id="KW-1185">Reference proteome</keyword>
<name>A0ABV5KU84_9BACL</name>
<dbReference type="EMBL" id="JBHMDO010000033">
    <property type="protein sequence ID" value="MFB9328425.1"/>
    <property type="molecule type" value="Genomic_DNA"/>
</dbReference>
<dbReference type="RefSeq" id="WP_377497706.1">
    <property type="nucleotide sequence ID" value="NZ_JBHMDO010000033.1"/>
</dbReference>
<gene>
    <name evidence="1" type="ORF">ACFFSY_21040</name>
</gene>
<evidence type="ECO:0000313" key="2">
    <source>
        <dbReference type="Proteomes" id="UP001589747"/>
    </source>
</evidence>
<dbReference type="Proteomes" id="UP001589747">
    <property type="component" value="Unassembled WGS sequence"/>
</dbReference>
<evidence type="ECO:0000313" key="1">
    <source>
        <dbReference type="EMBL" id="MFB9328425.1"/>
    </source>
</evidence>
<protein>
    <submittedName>
        <fullName evidence="1">Uncharacterized protein</fullName>
    </submittedName>
</protein>
<comment type="caution">
    <text evidence="1">The sequence shown here is derived from an EMBL/GenBank/DDBJ whole genome shotgun (WGS) entry which is preliminary data.</text>
</comment>
<accession>A0ABV5KU84</accession>
<organism evidence="1 2">
    <name type="scientific">Paenibacillus aurantiacus</name>
    <dbReference type="NCBI Taxonomy" id="1936118"/>
    <lineage>
        <taxon>Bacteria</taxon>
        <taxon>Bacillati</taxon>
        <taxon>Bacillota</taxon>
        <taxon>Bacilli</taxon>
        <taxon>Bacillales</taxon>
        <taxon>Paenibacillaceae</taxon>
        <taxon>Paenibacillus</taxon>
    </lineage>
</organism>
<sequence>MISESIEAAIREAEERQRELLTIHMTGTERLSDQPAEQTEEQPQRALLALLALLDPRWDANSRKPSSKIRQDNEWRTIRASGGELVLASDCAADLFGTTPAAPAAKAFVRLISASRDLDELRRAAALLPEQTVLAFGAWLAGAANQGGLRVSLASPNGEFVLAELTEERVQDVLAYFARVEESAERLTVAGMLTSWDAGKRSYRIESSGNEYAGRADRKLKVLLQQLEASGKQPPLRAEAVIERRRAYREITGTVQGSDWLMELDTDIGVDPSETLYTLEDIAGRLRTLLESDDANYGGLGMTQEEFGAYAAQLEELRVSNPLKGALRFLDRQDVAQAADLMGDGRAISRWIGLQASSAAAIDDMDTASSARSRIASQLSRAASAAYPDLVALRTRLERMAVALRPAVEHRNEE</sequence>
<reference evidence="1 2" key="1">
    <citation type="submission" date="2024-09" db="EMBL/GenBank/DDBJ databases">
        <authorList>
            <person name="Sun Q."/>
            <person name="Mori K."/>
        </authorList>
    </citation>
    <scope>NUCLEOTIDE SEQUENCE [LARGE SCALE GENOMIC DNA]</scope>
    <source>
        <strain evidence="1 2">TISTR 2452</strain>
    </source>
</reference>